<evidence type="ECO:0000313" key="4">
    <source>
        <dbReference type="Proteomes" id="UP001165267"/>
    </source>
</evidence>
<reference evidence="3" key="1">
    <citation type="submission" date="2022-07" db="EMBL/GenBank/DDBJ databases">
        <authorList>
            <person name="Xamxidin M."/>
        </authorList>
    </citation>
    <scope>NUCLEOTIDE SEQUENCE</scope>
    <source>
        <strain evidence="3">YS8-69</strain>
    </source>
</reference>
<evidence type="ECO:0000256" key="1">
    <source>
        <dbReference type="ARBA" id="ARBA00022603"/>
    </source>
</evidence>
<dbReference type="PANTHER" id="PTHR12049">
    <property type="entry name" value="PROTEIN ARGININE METHYLTRANSFERASE NDUFAF7, MITOCHONDRIAL"/>
    <property type="match status" value="1"/>
</dbReference>
<organism evidence="3 4">
    <name type="scientific">Limnobacter parvus</name>
    <dbReference type="NCBI Taxonomy" id="2939690"/>
    <lineage>
        <taxon>Bacteria</taxon>
        <taxon>Pseudomonadati</taxon>
        <taxon>Pseudomonadota</taxon>
        <taxon>Betaproteobacteria</taxon>
        <taxon>Burkholderiales</taxon>
        <taxon>Burkholderiaceae</taxon>
        <taxon>Limnobacter</taxon>
    </lineage>
</organism>
<dbReference type="InterPro" id="IPR029063">
    <property type="entry name" value="SAM-dependent_MTases_sf"/>
</dbReference>
<evidence type="ECO:0000313" key="3">
    <source>
        <dbReference type="EMBL" id="MCR2747077.1"/>
    </source>
</evidence>
<protein>
    <submittedName>
        <fullName evidence="3">SAM-dependent methyltransferase</fullName>
        <ecNumber evidence="3">2.1.1.-</ecNumber>
    </submittedName>
</protein>
<dbReference type="InterPro" id="IPR003788">
    <property type="entry name" value="NDUFAF7"/>
</dbReference>
<dbReference type="EMBL" id="JANKHG010000018">
    <property type="protein sequence ID" value="MCR2747077.1"/>
    <property type="molecule type" value="Genomic_DNA"/>
</dbReference>
<keyword evidence="2 3" id="KW-0808">Transferase</keyword>
<keyword evidence="4" id="KW-1185">Reference proteome</keyword>
<dbReference type="PANTHER" id="PTHR12049:SF7">
    <property type="entry name" value="PROTEIN ARGININE METHYLTRANSFERASE NDUFAF7, MITOCHONDRIAL"/>
    <property type="match status" value="1"/>
</dbReference>
<evidence type="ECO:0000256" key="2">
    <source>
        <dbReference type="ARBA" id="ARBA00022679"/>
    </source>
</evidence>
<dbReference type="EC" id="2.1.1.-" evidence="3"/>
<keyword evidence="1 3" id="KW-0489">Methyltransferase</keyword>
<dbReference type="Gene3D" id="3.40.50.12710">
    <property type="match status" value="1"/>
</dbReference>
<proteinExistence type="predicted"/>
<gene>
    <name evidence="3" type="ORF">NSP04_10510</name>
</gene>
<sequence length="365" mass="40587">MLSNFNQATRFDAFMHFALYHPQHGYYSRGDRIFGRDGDFITAPELSPLFGQTIGKAIRGVLPRCNGVVYEFGAGTGQLACDVLSSAGDLVTQYNIVDLSGGLKTVQLARLTAQHGPEVLKKIQWLSKLPERIQGVVLGNEILDATPVRRFKWHSNGPLEAWVQYIDDRLQFVWKPADPLFATEIQKMNALYGPWPEGFESEIAEQSTAWVRTITERLNGVALLIDYGFHAAMYYHPTRSQGTLRATSRHTAHDDFLVKVGEQDLTAHVNFSAVYEALSSCAGELEGYCHQGEFLLGHGILDLAAQQAEFTHPTLGVLLRQNLNTLLNEADMGEAFKVICWSKSVNADDTALNSVFLKHDRSGDL</sequence>
<comment type="caution">
    <text evidence="3">The sequence shown here is derived from an EMBL/GenBank/DDBJ whole genome shotgun (WGS) entry which is preliminary data.</text>
</comment>
<dbReference type="GO" id="GO:0008168">
    <property type="term" value="F:methyltransferase activity"/>
    <property type="evidence" value="ECO:0007669"/>
    <property type="project" value="UniProtKB-KW"/>
</dbReference>
<name>A0ABT1XLE3_9BURK</name>
<dbReference type="SUPFAM" id="SSF53335">
    <property type="entry name" value="S-adenosyl-L-methionine-dependent methyltransferases"/>
    <property type="match status" value="1"/>
</dbReference>
<dbReference type="GO" id="GO:0032259">
    <property type="term" value="P:methylation"/>
    <property type="evidence" value="ECO:0007669"/>
    <property type="project" value="UniProtKB-KW"/>
</dbReference>
<dbReference type="Pfam" id="PF02636">
    <property type="entry name" value="Methyltransf_28"/>
    <property type="match status" value="1"/>
</dbReference>
<accession>A0ABT1XLE3</accession>
<dbReference type="Proteomes" id="UP001165267">
    <property type="component" value="Unassembled WGS sequence"/>
</dbReference>
<dbReference type="RefSeq" id="WP_257512308.1">
    <property type="nucleotide sequence ID" value="NZ_JANKHG010000018.1"/>
</dbReference>
<dbReference type="InterPro" id="IPR038375">
    <property type="entry name" value="NDUFAF7_sf"/>
</dbReference>